<sequence>MPVERHGDPEWGLWGRACGLCSKLRRLRLVKEAGELERGYGYIHGEHTNACWTHEPVARRFAPRSPPSPTNQSRASMQSASTAYFSSVHSFSSTRSLTSVHGLLAGVVWITGVGACDVRGVTP</sequence>
<keyword evidence="2" id="KW-1185">Reference proteome</keyword>
<reference evidence="1 2" key="1">
    <citation type="submission" date="2009-11" db="EMBL/GenBank/DDBJ databases">
        <title>Annotation of Allomyces macrogynus ATCC 38327.</title>
        <authorList>
            <consortium name="The Broad Institute Genome Sequencing Platform"/>
            <person name="Russ C."/>
            <person name="Cuomo C."/>
            <person name="Burger G."/>
            <person name="Gray M.W."/>
            <person name="Holland P.W.H."/>
            <person name="King N."/>
            <person name="Lang F.B.F."/>
            <person name="Roger A.J."/>
            <person name="Ruiz-Trillo I."/>
            <person name="Young S.K."/>
            <person name="Zeng Q."/>
            <person name="Gargeya S."/>
            <person name="Fitzgerald M."/>
            <person name="Haas B."/>
            <person name="Abouelleil A."/>
            <person name="Alvarado L."/>
            <person name="Arachchi H.M."/>
            <person name="Berlin A."/>
            <person name="Chapman S.B."/>
            <person name="Gearin G."/>
            <person name="Goldberg J."/>
            <person name="Griggs A."/>
            <person name="Gujja S."/>
            <person name="Hansen M."/>
            <person name="Heiman D."/>
            <person name="Howarth C."/>
            <person name="Larimer J."/>
            <person name="Lui A."/>
            <person name="MacDonald P.J.P."/>
            <person name="McCowen C."/>
            <person name="Montmayeur A."/>
            <person name="Murphy C."/>
            <person name="Neiman D."/>
            <person name="Pearson M."/>
            <person name="Priest M."/>
            <person name="Roberts A."/>
            <person name="Saif S."/>
            <person name="Shea T."/>
            <person name="Sisk P."/>
            <person name="Stolte C."/>
            <person name="Sykes S."/>
            <person name="Wortman J."/>
            <person name="Nusbaum C."/>
            <person name="Birren B."/>
        </authorList>
    </citation>
    <scope>NUCLEOTIDE SEQUENCE [LARGE SCALE GENOMIC DNA]</scope>
    <source>
        <strain evidence="1 2">ATCC 38327</strain>
    </source>
</reference>
<protein>
    <submittedName>
        <fullName evidence="1">Uncharacterized protein</fullName>
    </submittedName>
</protein>
<dbReference type="VEuPathDB" id="FungiDB:AMAG_18747"/>
<name>A0A0L0SFA9_ALLM3</name>
<evidence type="ECO:0000313" key="2">
    <source>
        <dbReference type="Proteomes" id="UP000054350"/>
    </source>
</evidence>
<dbReference type="AlphaFoldDB" id="A0A0L0SFA9"/>
<accession>A0A0L0SFA9</accession>
<organism evidence="1 2">
    <name type="scientific">Allomyces macrogynus (strain ATCC 38327)</name>
    <name type="common">Allomyces javanicus var. macrogynus</name>
    <dbReference type="NCBI Taxonomy" id="578462"/>
    <lineage>
        <taxon>Eukaryota</taxon>
        <taxon>Fungi</taxon>
        <taxon>Fungi incertae sedis</taxon>
        <taxon>Blastocladiomycota</taxon>
        <taxon>Blastocladiomycetes</taxon>
        <taxon>Blastocladiales</taxon>
        <taxon>Blastocladiaceae</taxon>
        <taxon>Allomyces</taxon>
    </lineage>
</organism>
<gene>
    <name evidence="1" type="ORF">AMAG_18747</name>
</gene>
<proteinExistence type="predicted"/>
<reference evidence="2" key="2">
    <citation type="submission" date="2009-11" db="EMBL/GenBank/DDBJ databases">
        <title>The Genome Sequence of Allomyces macrogynus strain ATCC 38327.</title>
        <authorList>
            <consortium name="The Broad Institute Genome Sequencing Platform"/>
            <person name="Russ C."/>
            <person name="Cuomo C."/>
            <person name="Shea T."/>
            <person name="Young S.K."/>
            <person name="Zeng Q."/>
            <person name="Koehrsen M."/>
            <person name="Haas B."/>
            <person name="Borodovsky M."/>
            <person name="Guigo R."/>
            <person name="Alvarado L."/>
            <person name="Berlin A."/>
            <person name="Borenstein D."/>
            <person name="Chen Z."/>
            <person name="Engels R."/>
            <person name="Freedman E."/>
            <person name="Gellesch M."/>
            <person name="Goldberg J."/>
            <person name="Griggs A."/>
            <person name="Gujja S."/>
            <person name="Heiman D."/>
            <person name="Hepburn T."/>
            <person name="Howarth C."/>
            <person name="Jen D."/>
            <person name="Larson L."/>
            <person name="Lewis B."/>
            <person name="Mehta T."/>
            <person name="Park D."/>
            <person name="Pearson M."/>
            <person name="Roberts A."/>
            <person name="Saif S."/>
            <person name="Shenoy N."/>
            <person name="Sisk P."/>
            <person name="Stolte C."/>
            <person name="Sykes S."/>
            <person name="Walk T."/>
            <person name="White J."/>
            <person name="Yandava C."/>
            <person name="Burger G."/>
            <person name="Gray M.W."/>
            <person name="Holland P.W.H."/>
            <person name="King N."/>
            <person name="Lang F.B.F."/>
            <person name="Roger A.J."/>
            <person name="Ruiz-Trillo I."/>
            <person name="Lander E."/>
            <person name="Nusbaum C."/>
        </authorList>
    </citation>
    <scope>NUCLEOTIDE SEQUENCE [LARGE SCALE GENOMIC DNA]</scope>
    <source>
        <strain evidence="2">ATCC 38327</strain>
    </source>
</reference>
<evidence type="ECO:0000313" key="1">
    <source>
        <dbReference type="EMBL" id="KNE61132.1"/>
    </source>
</evidence>
<dbReference type="Proteomes" id="UP000054350">
    <property type="component" value="Unassembled WGS sequence"/>
</dbReference>
<dbReference type="EMBL" id="GG745337">
    <property type="protein sequence ID" value="KNE61132.1"/>
    <property type="molecule type" value="Genomic_DNA"/>
</dbReference>